<dbReference type="AlphaFoldDB" id="A0AAV7ZYA2"/>
<name>A0AAV7ZYA2_9EUKA</name>
<sequence length="865" mass="99754">MSLPSEPSSDEFSIRPISPVINILQSPLNSDIEFASSPLQEAYNLIDNTHLNPFLDNNFLNDFSNMTFSENENSSENSSSMIKFKIPEISISSRYSNSTEEQSEEADEDKYGMQKNQFKFHTNFRSLDNEQIHEKISNNENMQNYEKMKTYERDYQMDPNQGTTKNSQGIMSQKKKQKQKPITKVHLFKSSIKREKHSIPAFAPNIFSSSPLSKFFNNIENKNEHHLKQEILVEPNEEQFEHVKKFENDFNQRFNNQRSDLQTDYHSNNSNNNQNVILNTNITPNKLNFLTPTTQTTTLPPKTTTTTTTTTIPTKTTTGTETTIRLKPTNKNKTTKAKKTKKNKSTGSKLKNNIVNLNSKATTSPLSIDSTNLIKNNKEDPNDNETNSSSNLKNNQPFSRKRLRRSSRRIASQYKHLPKSFSPIKSESPQIQMQIQAQTKTKTKNQAITQTHNTLHTRNSNKTKKSNFTKKKQKSNNKYPTQINNNKDMIKLGKSVYKVLIGSLWAILGGSSQTQVSPYSQKFGNHISKLLGVSARNIHSTPLGLKNLLSNSRRTFTEFILEILIGILSLCSLNKPPNISLQLKDLLINIANFQKKFPNKEILLKIFSKELEFKNDDNNNNININSNRSSNNNTDNNMNNMNNNNKMNNNFNYFNNNNENESKSENENENENGNENKNKNKNETELINQLNNLYRQIFVEDVLMFWFEKRFIPSPELRLHSKDRTKFFSQYILIIGNSCFQRCCCLLASELTRESNDTITSQYFRLINSPYQSNPLNCYFNNRMGKVKLITGLIVKFSVNKGAYWDEIVNFFSKKNVFNHNNVFDAFPFNIIINSTLIKNNMKNKINDEPLNSDFTRKTLNPSLN</sequence>
<feature type="compositionally biased region" description="Low complexity" evidence="1">
    <location>
        <begin position="618"/>
        <end position="659"/>
    </location>
</feature>
<feature type="region of interest" description="Disordered" evidence="1">
    <location>
        <begin position="156"/>
        <end position="183"/>
    </location>
</feature>
<evidence type="ECO:0000313" key="3">
    <source>
        <dbReference type="Proteomes" id="UP001146793"/>
    </source>
</evidence>
<feature type="region of interest" description="Disordered" evidence="1">
    <location>
        <begin position="617"/>
        <end position="681"/>
    </location>
</feature>
<dbReference type="EMBL" id="JANTQA010000018">
    <property type="protein sequence ID" value="KAJ3446937.1"/>
    <property type="molecule type" value="Genomic_DNA"/>
</dbReference>
<feature type="compositionally biased region" description="Basic residues" evidence="1">
    <location>
        <begin position="399"/>
        <end position="408"/>
    </location>
</feature>
<evidence type="ECO:0000313" key="2">
    <source>
        <dbReference type="EMBL" id="KAJ3446937.1"/>
    </source>
</evidence>
<proteinExistence type="predicted"/>
<comment type="caution">
    <text evidence="2">The sequence shown here is derived from an EMBL/GenBank/DDBJ whole genome shotgun (WGS) entry which is preliminary data.</text>
</comment>
<protein>
    <submittedName>
        <fullName evidence="2">Nonselective cation channel protein</fullName>
    </submittedName>
</protein>
<reference evidence="2" key="1">
    <citation type="submission" date="2022-08" db="EMBL/GenBank/DDBJ databases">
        <title>Novel sulphate-reducing endosymbionts in the free-living metamonad Anaeramoeba.</title>
        <authorList>
            <person name="Jerlstrom-Hultqvist J."/>
            <person name="Cepicka I."/>
            <person name="Gallot-Lavallee L."/>
            <person name="Salas-Leiva D."/>
            <person name="Curtis B.A."/>
            <person name="Zahonova K."/>
            <person name="Pipaliya S."/>
            <person name="Dacks J."/>
            <person name="Roger A.J."/>
        </authorList>
    </citation>
    <scope>NUCLEOTIDE SEQUENCE</scope>
    <source>
        <strain evidence="2">Busselton2</strain>
    </source>
</reference>
<feature type="compositionally biased region" description="Polar residues" evidence="1">
    <location>
        <begin position="384"/>
        <end position="398"/>
    </location>
</feature>
<feature type="compositionally biased region" description="Polar residues" evidence="1">
    <location>
        <begin position="158"/>
        <end position="171"/>
    </location>
</feature>
<feature type="compositionally biased region" description="Basic residues" evidence="1">
    <location>
        <begin position="459"/>
        <end position="475"/>
    </location>
</feature>
<evidence type="ECO:0000256" key="1">
    <source>
        <dbReference type="SAM" id="MobiDB-lite"/>
    </source>
</evidence>
<feature type="region of interest" description="Disordered" evidence="1">
    <location>
        <begin position="291"/>
        <end position="480"/>
    </location>
</feature>
<gene>
    <name evidence="2" type="ORF">M0812_07932</name>
</gene>
<accession>A0AAV7ZYA2</accession>
<organism evidence="2 3">
    <name type="scientific">Anaeramoeba flamelloides</name>
    <dbReference type="NCBI Taxonomy" id="1746091"/>
    <lineage>
        <taxon>Eukaryota</taxon>
        <taxon>Metamonada</taxon>
        <taxon>Anaeramoebidae</taxon>
        <taxon>Anaeramoeba</taxon>
    </lineage>
</organism>
<feature type="compositionally biased region" description="Basic residues" evidence="1">
    <location>
        <begin position="328"/>
        <end position="344"/>
    </location>
</feature>
<feature type="compositionally biased region" description="Basic residues" evidence="1">
    <location>
        <begin position="173"/>
        <end position="183"/>
    </location>
</feature>
<feature type="compositionally biased region" description="Low complexity" evidence="1">
    <location>
        <begin position="291"/>
        <end position="327"/>
    </location>
</feature>
<dbReference type="Proteomes" id="UP001146793">
    <property type="component" value="Unassembled WGS sequence"/>
</dbReference>
<feature type="compositionally biased region" description="Polar residues" evidence="1">
    <location>
        <begin position="354"/>
        <end position="375"/>
    </location>
</feature>
<feature type="compositionally biased region" description="Polar residues" evidence="1">
    <location>
        <begin position="423"/>
        <end position="456"/>
    </location>
</feature>